<evidence type="ECO:0000313" key="2">
    <source>
        <dbReference type="EMBL" id="WIM98262.1"/>
    </source>
</evidence>
<evidence type="ECO:0008006" key="4">
    <source>
        <dbReference type="Google" id="ProtNLM"/>
    </source>
</evidence>
<dbReference type="Gene3D" id="1.25.40.10">
    <property type="entry name" value="Tetratricopeptide repeat domain"/>
    <property type="match status" value="2"/>
</dbReference>
<reference evidence="2 3" key="1">
    <citation type="submission" date="2023-06" db="EMBL/GenBank/DDBJ databases">
        <authorList>
            <person name="Yushchuk O."/>
            <person name="Binda E."/>
            <person name="Ruckert-Reed C."/>
            <person name="Fedorenko V."/>
            <person name="Kalinowski J."/>
            <person name="Marinelli F."/>
        </authorList>
    </citation>
    <scope>NUCLEOTIDE SEQUENCE [LARGE SCALE GENOMIC DNA]</scope>
    <source>
        <strain evidence="2 3">NRRL 3884</strain>
    </source>
</reference>
<evidence type="ECO:0000256" key="1">
    <source>
        <dbReference type="SAM" id="MobiDB-lite"/>
    </source>
</evidence>
<sequence length="287" mass="29498">MATGWMRRLRQVTGDRAGLAQRALETVGRAERASAAGDREAARQLGETAVTELRSLVASGVREAGSGLVRALLNQSEYLRLLSRHAEAVAAADEAVSLAWADPGRPRALALALATLAARLLAADRPADGSEAARQALAIGGVQPDAELAQVLVTLAAMLAEAGEHEAALAPSERAAGMWRVLAAGNDRESRFRLGQALAGHAGRLYAAGHWADAIEFSAEAVAIRRGLAGESPETLALGLTDHAMMLRRVGREQEARAAAAEAASLAPVAGTGDGPAGEPGGAVDCC</sequence>
<gene>
    <name evidence="2" type="ORF">ACTOB_001857</name>
</gene>
<dbReference type="RefSeq" id="WP_284919647.1">
    <property type="nucleotide sequence ID" value="NZ_CP126980.1"/>
</dbReference>
<organism evidence="2 3">
    <name type="scientific">Actinoplanes oblitus</name>
    <dbReference type="NCBI Taxonomy" id="3040509"/>
    <lineage>
        <taxon>Bacteria</taxon>
        <taxon>Bacillati</taxon>
        <taxon>Actinomycetota</taxon>
        <taxon>Actinomycetes</taxon>
        <taxon>Micromonosporales</taxon>
        <taxon>Micromonosporaceae</taxon>
        <taxon>Actinoplanes</taxon>
    </lineage>
</organism>
<feature type="compositionally biased region" description="Gly residues" evidence="1">
    <location>
        <begin position="272"/>
        <end position="281"/>
    </location>
</feature>
<dbReference type="EMBL" id="CP126980">
    <property type="protein sequence ID" value="WIM98262.1"/>
    <property type="molecule type" value="Genomic_DNA"/>
</dbReference>
<dbReference type="Proteomes" id="UP001240150">
    <property type="component" value="Chromosome"/>
</dbReference>
<dbReference type="SUPFAM" id="SSF48452">
    <property type="entry name" value="TPR-like"/>
    <property type="match status" value="2"/>
</dbReference>
<proteinExistence type="predicted"/>
<accession>A0ABY8WN54</accession>
<name>A0ABY8WN54_9ACTN</name>
<dbReference type="InterPro" id="IPR011990">
    <property type="entry name" value="TPR-like_helical_dom_sf"/>
</dbReference>
<feature type="region of interest" description="Disordered" evidence="1">
    <location>
        <begin position="268"/>
        <end position="287"/>
    </location>
</feature>
<evidence type="ECO:0000313" key="3">
    <source>
        <dbReference type="Proteomes" id="UP001240150"/>
    </source>
</evidence>
<protein>
    <recommendedName>
        <fullName evidence="4">MalT-like TPR region domain-containing protein</fullName>
    </recommendedName>
</protein>
<keyword evidence="3" id="KW-1185">Reference proteome</keyword>